<comment type="caution">
    <text evidence="2">The sequence shown here is derived from an EMBL/GenBank/DDBJ whole genome shotgun (WGS) entry which is preliminary data.</text>
</comment>
<reference evidence="2 3" key="1">
    <citation type="journal article" date="2019" name="Nat. Microbiol.">
        <title>Mediterranean grassland soil C-N compound turnover is dependent on rainfall and depth, and is mediated by genomically divergent microorganisms.</title>
        <authorList>
            <person name="Diamond S."/>
            <person name="Andeer P.F."/>
            <person name="Li Z."/>
            <person name="Crits-Christoph A."/>
            <person name="Burstein D."/>
            <person name="Anantharaman K."/>
            <person name="Lane K.R."/>
            <person name="Thomas B.C."/>
            <person name="Pan C."/>
            <person name="Northen T.R."/>
            <person name="Banfield J.F."/>
        </authorList>
    </citation>
    <scope>NUCLEOTIDE SEQUENCE [LARGE SCALE GENOMIC DNA]</scope>
    <source>
        <strain evidence="2">NP_2</strain>
    </source>
</reference>
<gene>
    <name evidence="2" type="ORF">E6G99_12735</name>
</gene>
<dbReference type="EMBL" id="VBAJ01000326">
    <property type="protein sequence ID" value="TMJ01294.1"/>
    <property type="molecule type" value="Genomic_DNA"/>
</dbReference>
<dbReference type="PANTHER" id="PTHR43649:SF12">
    <property type="entry name" value="DIACETYLCHITOBIOSE BINDING PROTEIN DASA"/>
    <property type="match status" value="1"/>
</dbReference>
<keyword evidence="1" id="KW-0812">Transmembrane</keyword>
<dbReference type="Proteomes" id="UP000318661">
    <property type="component" value="Unassembled WGS sequence"/>
</dbReference>
<dbReference type="PANTHER" id="PTHR43649">
    <property type="entry name" value="ARABINOSE-BINDING PROTEIN-RELATED"/>
    <property type="match status" value="1"/>
</dbReference>
<feature type="transmembrane region" description="Helical" evidence="1">
    <location>
        <begin position="99"/>
        <end position="116"/>
    </location>
</feature>
<dbReference type="Gene3D" id="3.40.190.10">
    <property type="entry name" value="Periplasmic binding protein-like II"/>
    <property type="match status" value="1"/>
</dbReference>
<dbReference type="InterPro" id="IPR006059">
    <property type="entry name" value="SBP"/>
</dbReference>
<dbReference type="Pfam" id="PF01547">
    <property type="entry name" value="SBP_bac_1"/>
    <property type="match status" value="1"/>
</dbReference>
<name>A0A537KZY4_9BACT</name>
<dbReference type="SUPFAM" id="SSF53850">
    <property type="entry name" value="Periplasmic binding protein-like II"/>
    <property type="match status" value="1"/>
</dbReference>
<organism evidence="2 3">
    <name type="scientific">Candidatus Segetimicrobium genomatis</name>
    <dbReference type="NCBI Taxonomy" id="2569760"/>
    <lineage>
        <taxon>Bacteria</taxon>
        <taxon>Bacillati</taxon>
        <taxon>Candidatus Sysuimicrobiota</taxon>
        <taxon>Candidatus Sysuimicrobiia</taxon>
        <taxon>Candidatus Sysuimicrobiales</taxon>
        <taxon>Candidatus Segetimicrobiaceae</taxon>
        <taxon>Candidatus Segetimicrobium</taxon>
    </lineage>
</organism>
<keyword evidence="1" id="KW-1133">Transmembrane helix</keyword>
<evidence type="ECO:0000313" key="3">
    <source>
        <dbReference type="Proteomes" id="UP000318661"/>
    </source>
</evidence>
<accession>A0A537KZY4</accession>
<protein>
    <submittedName>
        <fullName evidence="2">Extracellular solute-binding protein</fullName>
    </submittedName>
</protein>
<keyword evidence="1" id="KW-0472">Membrane</keyword>
<dbReference type="AlphaFoldDB" id="A0A537KZY4"/>
<evidence type="ECO:0000256" key="1">
    <source>
        <dbReference type="SAM" id="Phobius"/>
    </source>
</evidence>
<proteinExistence type="predicted"/>
<evidence type="ECO:0000313" key="2">
    <source>
        <dbReference type="EMBL" id="TMJ01294.1"/>
    </source>
</evidence>
<dbReference type="InterPro" id="IPR050490">
    <property type="entry name" value="Bact_solute-bd_prot1"/>
</dbReference>
<sequence>MPANCICAAQSANAPYCSSVGSSPKCTRAYATITPRRIRILPVDPAIFLARWQGSPLGRAPGVTARGSIARSGSGGHEIGETTRQGRGGVVFTMKWRPVVWFLVAALAVTASVVSAQPRRTITLWYPAGDIAAGPVSPFTDPNLFANFEATNNVKVEMVGVDYDTMVQKIFAAAAGRNIADILFIDTSWLPGFLKEDLLQQMDSAKARKWLADVVPDVVDLSDYGSGTMWGYPQMGYDIYGLTWNKAQFKEAGLDPERPPATWDELRDYGKKLAKRDAQGNLVRVGLAIRHVGNPQGTVHKFTWALWGAGADIIDNPNLLHGGKPAFNNAGGLAALKLYLDMLNVDKTTSLSFPDPRAALLQGIASMQISETVSIRARQPKEAPNMPWGTGWGMAPPPVRKVGDRPGVLLGGWLFAVPKSAKNSELAWKSMDWLNSEINDYTIARRFELTPRYKANWAKDPFKSDSYDQALVKIARYGRRLPINLGLNGVLDSLGFAIQKALHGEATPEQAFLEAERLAQKAIDEAAK</sequence>